<dbReference type="PROSITE" id="PS51257">
    <property type="entry name" value="PROKAR_LIPOPROTEIN"/>
    <property type="match status" value="1"/>
</dbReference>
<dbReference type="OrthoDB" id="1117670at2"/>
<protein>
    <recommendedName>
        <fullName evidence="3">DUF4249 domain-containing protein</fullName>
    </recommendedName>
</protein>
<dbReference type="EMBL" id="LGIA01000195">
    <property type="protein sequence ID" value="KOH43226.1"/>
    <property type="molecule type" value="Genomic_DNA"/>
</dbReference>
<name>A0A0L8V476_9BACT</name>
<evidence type="ECO:0000313" key="2">
    <source>
        <dbReference type="Proteomes" id="UP000036958"/>
    </source>
</evidence>
<keyword evidence="2" id="KW-1185">Reference proteome</keyword>
<dbReference type="AlphaFoldDB" id="A0A0L8V476"/>
<gene>
    <name evidence="1" type="ORF">NC99_39570</name>
</gene>
<dbReference type="PATRIC" id="fig|1409788.3.peg.4043"/>
<organism evidence="1 2">
    <name type="scientific">Sunxiuqinia dokdonensis</name>
    <dbReference type="NCBI Taxonomy" id="1409788"/>
    <lineage>
        <taxon>Bacteria</taxon>
        <taxon>Pseudomonadati</taxon>
        <taxon>Bacteroidota</taxon>
        <taxon>Bacteroidia</taxon>
        <taxon>Marinilabiliales</taxon>
        <taxon>Prolixibacteraceae</taxon>
        <taxon>Sunxiuqinia</taxon>
    </lineage>
</organism>
<evidence type="ECO:0000313" key="1">
    <source>
        <dbReference type="EMBL" id="KOH43226.1"/>
    </source>
</evidence>
<proteinExistence type="predicted"/>
<sequence>MKRKHILFYLLIGTLLFSCTERVDFELDEAGEPRLVVFGEITSDTMAHAVSLSKSAPYFYNQPPQMVSDAQLTLFDGVESIVLSEDPERPGVYLTPNDYSGVVGRSYRLDIAGVDINADGEAETYYAETEMRATAPVHGVGVVYNASWDGWEVGVFSQDPSETEDYYLFKIYRNGVLYTDSIHNYRVVDDRFFNGNEITGAYVQYFDEEKDEIVEEGDTITLEMAGITKAYHDFIVGVNIETGPKAPLFSGPPANIPGNISNGALGFFAVMEVARGSTVYNGAVVHD</sequence>
<comment type="caution">
    <text evidence="1">The sequence shown here is derived from an EMBL/GenBank/DDBJ whole genome shotgun (WGS) entry which is preliminary data.</text>
</comment>
<dbReference type="Proteomes" id="UP000036958">
    <property type="component" value="Unassembled WGS sequence"/>
</dbReference>
<evidence type="ECO:0008006" key="3">
    <source>
        <dbReference type="Google" id="ProtNLM"/>
    </source>
</evidence>
<dbReference type="InterPro" id="IPR025345">
    <property type="entry name" value="DUF4249"/>
</dbReference>
<accession>A0A0L8V476</accession>
<dbReference type="STRING" id="1409788.NC99_39570"/>
<reference evidence="2" key="1">
    <citation type="submission" date="2015-07" db="EMBL/GenBank/DDBJ databases">
        <title>Genome sequencing of Sunxiuqinia dokdonensis strain SK.</title>
        <authorList>
            <person name="Ahn S."/>
            <person name="Kim B.-C."/>
        </authorList>
    </citation>
    <scope>NUCLEOTIDE SEQUENCE [LARGE SCALE GENOMIC DNA]</scope>
    <source>
        <strain evidence="2">SK</strain>
    </source>
</reference>
<dbReference type="Pfam" id="PF14054">
    <property type="entry name" value="DUF4249"/>
    <property type="match status" value="1"/>
</dbReference>
<dbReference type="RefSeq" id="WP_053187187.1">
    <property type="nucleotide sequence ID" value="NZ_LGIA01000195.1"/>
</dbReference>